<sequence length="203" mass="23411">MYTATNFGLINRTYDTDQQYDPKRRKTQWQRFQHKVFQYNRESGENVQYKVLFLGRHGEGYHNVAQRFYGTHDWDKLRETIGVHTCDRRSSKTYIHENYPGYTFEQGFTENDELWVPDLRESDSAQTKRSQELLDDIFSNDGSTFISFSSHGGEIGALLKAINHRPFGLVTGAVIPVLVKADVLNAKPPSTMIEGPLAPLYVR</sequence>
<gene>
    <name evidence="1" type="ORF">FGG08_003527</name>
</gene>
<protein>
    <recommendedName>
        <fullName evidence="3">Phosphoglycerate mutase</fullName>
    </recommendedName>
</protein>
<dbReference type="SUPFAM" id="SSF53254">
    <property type="entry name" value="Phosphoglycerate mutase-like"/>
    <property type="match status" value="1"/>
</dbReference>
<accession>A0A9P8L0J8</accession>
<dbReference type="Proteomes" id="UP000698800">
    <property type="component" value="Unassembled WGS sequence"/>
</dbReference>
<evidence type="ECO:0008006" key="3">
    <source>
        <dbReference type="Google" id="ProtNLM"/>
    </source>
</evidence>
<dbReference type="Gene3D" id="3.40.50.1240">
    <property type="entry name" value="Phosphoglycerate mutase-like"/>
    <property type="match status" value="1"/>
</dbReference>
<dbReference type="AlphaFoldDB" id="A0A9P8L0J8"/>
<proteinExistence type="predicted"/>
<dbReference type="OrthoDB" id="496981at2759"/>
<name>A0A9P8L0J8_9PEZI</name>
<comment type="caution">
    <text evidence="1">The sequence shown here is derived from an EMBL/GenBank/DDBJ whole genome shotgun (WGS) entry which is preliminary data.</text>
</comment>
<evidence type="ECO:0000313" key="2">
    <source>
        <dbReference type="Proteomes" id="UP000698800"/>
    </source>
</evidence>
<dbReference type="EMBL" id="JAGHQL010000062">
    <property type="protein sequence ID" value="KAH0542062.1"/>
    <property type="molecule type" value="Genomic_DNA"/>
</dbReference>
<evidence type="ECO:0000313" key="1">
    <source>
        <dbReference type="EMBL" id="KAH0542062.1"/>
    </source>
</evidence>
<reference evidence="1" key="1">
    <citation type="submission" date="2021-03" db="EMBL/GenBank/DDBJ databases">
        <title>Comparative genomics and phylogenomic investigation of the class Geoglossomycetes provide insights into ecological specialization and systematics.</title>
        <authorList>
            <person name="Melie T."/>
            <person name="Pirro S."/>
            <person name="Miller A.N."/>
            <person name="Quandt A."/>
        </authorList>
    </citation>
    <scope>NUCLEOTIDE SEQUENCE</scope>
    <source>
        <strain evidence="1">GBOQ0MN5Z8</strain>
    </source>
</reference>
<dbReference type="InterPro" id="IPR029033">
    <property type="entry name" value="His_PPase_superfam"/>
</dbReference>
<keyword evidence="2" id="KW-1185">Reference proteome</keyword>
<organism evidence="1 2">
    <name type="scientific">Glutinoglossum americanum</name>
    <dbReference type="NCBI Taxonomy" id="1670608"/>
    <lineage>
        <taxon>Eukaryota</taxon>
        <taxon>Fungi</taxon>
        <taxon>Dikarya</taxon>
        <taxon>Ascomycota</taxon>
        <taxon>Pezizomycotina</taxon>
        <taxon>Geoglossomycetes</taxon>
        <taxon>Geoglossales</taxon>
        <taxon>Geoglossaceae</taxon>
        <taxon>Glutinoglossum</taxon>
    </lineage>
</organism>